<proteinExistence type="predicted"/>
<gene>
    <name evidence="1" type="ORF">Ga0061079_105150</name>
</gene>
<protein>
    <submittedName>
        <fullName evidence="1">Uncharacterized protein</fullName>
    </submittedName>
</protein>
<evidence type="ECO:0000313" key="2">
    <source>
        <dbReference type="Proteomes" id="UP000182761"/>
    </source>
</evidence>
<organism evidence="1 2">
    <name type="scientific">Apibacter mensalis</name>
    <dbReference type="NCBI Taxonomy" id="1586267"/>
    <lineage>
        <taxon>Bacteria</taxon>
        <taxon>Pseudomonadati</taxon>
        <taxon>Bacteroidota</taxon>
        <taxon>Flavobacteriia</taxon>
        <taxon>Flavobacteriales</taxon>
        <taxon>Weeksellaceae</taxon>
        <taxon>Apibacter</taxon>
    </lineage>
</organism>
<reference evidence="1 2" key="1">
    <citation type="submission" date="2016-01" db="EMBL/GenBank/DDBJ databases">
        <authorList>
            <person name="McClelland M."/>
            <person name="Jain A."/>
            <person name="Saraogi P."/>
            <person name="Mendelson R."/>
            <person name="Westerman R."/>
            <person name="SanMiguel P."/>
            <person name="Csonka L."/>
        </authorList>
    </citation>
    <scope>NUCLEOTIDE SEQUENCE [LARGE SCALE GENOMIC DNA]</scope>
    <source>
        <strain evidence="1 2">R-53146</strain>
    </source>
</reference>
<evidence type="ECO:0000313" key="1">
    <source>
        <dbReference type="EMBL" id="CVK16191.1"/>
    </source>
</evidence>
<keyword evidence="2" id="KW-1185">Reference proteome</keyword>
<dbReference type="AlphaFoldDB" id="A0A0X3APA9"/>
<dbReference type="Proteomes" id="UP000182761">
    <property type="component" value="Unassembled WGS sequence"/>
</dbReference>
<dbReference type="STRING" id="1586267.GCA_001418685_01036"/>
<dbReference type="EMBL" id="FCOR01000005">
    <property type="protein sequence ID" value="CVK16191.1"/>
    <property type="molecule type" value="Genomic_DNA"/>
</dbReference>
<sequence length="88" mass="10535">MKVIKVDKSILSGNLNKQKDIKYWYLLLDNNNIPIKEIAFNNNKKIIYKAPLEKKYGLFVDSSIIFENIEDYEIIDYKVFLNYWNMGH</sequence>
<dbReference type="RefSeq" id="WP_055425398.1">
    <property type="nucleotide sequence ID" value="NZ_FCOR01000005.1"/>
</dbReference>
<accession>A0A0X3APA9</accession>
<name>A0A0X3APA9_9FLAO</name>